<evidence type="ECO:0000256" key="1">
    <source>
        <dbReference type="ARBA" id="ARBA00022737"/>
    </source>
</evidence>
<dbReference type="PANTHER" id="PTHR33946">
    <property type="match status" value="1"/>
</dbReference>
<name>A0AAD5QCH8_PYTIN</name>
<sequence>MTRAAIVVLAALASTAAASPVAHVNQTQPHRALESCAIQANVDFVGNDIGGAQAATAGECCDKCRGLDGCRAFSWSPWNGGSCFFKSGRGETKRSDGVFSALVGDEQCQIETGVDYVGNDIGGVAAGTSGECCDKCSQTAGCRAFSWSAWNGGSCWLKSGKGETKRSDGVESGVVSKPPNDACKVAP</sequence>
<evidence type="ECO:0000313" key="6">
    <source>
        <dbReference type="EMBL" id="KAJ0404344.1"/>
    </source>
</evidence>
<dbReference type="SMART" id="SM00223">
    <property type="entry name" value="APPLE"/>
    <property type="match status" value="2"/>
</dbReference>
<dbReference type="CDD" id="cd01100">
    <property type="entry name" value="APPLE_Factor_XI_like"/>
    <property type="match status" value="2"/>
</dbReference>
<organism evidence="6 7">
    <name type="scientific">Pythium insidiosum</name>
    <name type="common">Pythiosis disease agent</name>
    <dbReference type="NCBI Taxonomy" id="114742"/>
    <lineage>
        <taxon>Eukaryota</taxon>
        <taxon>Sar</taxon>
        <taxon>Stramenopiles</taxon>
        <taxon>Oomycota</taxon>
        <taxon>Peronosporomycetes</taxon>
        <taxon>Pythiales</taxon>
        <taxon>Pythiaceae</taxon>
        <taxon>Pythium</taxon>
    </lineage>
</organism>
<keyword evidence="4" id="KW-0732">Signal</keyword>
<dbReference type="Pfam" id="PF14295">
    <property type="entry name" value="PAN_4"/>
    <property type="match status" value="2"/>
</dbReference>
<evidence type="ECO:0000256" key="4">
    <source>
        <dbReference type="SAM" id="SignalP"/>
    </source>
</evidence>
<feature type="domain" description="Apple" evidence="5">
    <location>
        <begin position="108"/>
        <end position="183"/>
    </location>
</feature>
<dbReference type="GO" id="GO:0006508">
    <property type="term" value="P:proteolysis"/>
    <property type="evidence" value="ECO:0007669"/>
    <property type="project" value="InterPro"/>
</dbReference>
<keyword evidence="7" id="KW-1185">Reference proteome</keyword>
<dbReference type="PANTHER" id="PTHR33946:SF4">
    <property type="entry name" value="COAGULATION FACTOR XI"/>
    <property type="match status" value="1"/>
</dbReference>
<protein>
    <recommendedName>
        <fullName evidence="5">Apple domain-containing protein</fullName>
    </recommendedName>
</protein>
<dbReference type="AlphaFoldDB" id="A0AAD5QCH8"/>
<feature type="signal peptide" evidence="4">
    <location>
        <begin position="1"/>
        <end position="18"/>
    </location>
</feature>
<dbReference type="Gene3D" id="3.50.4.10">
    <property type="entry name" value="Hepatocyte Growth Factor"/>
    <property type="match status" value="2"/>
</dbReference>
<evidence type="ECO:0000256" key="2">
    <source>
        <dbReference type="ARBA" id="ARBA00023157"/>
    </source>
</evidence>
<reference evidence="6" key="1">
    <citation type="submission" date="2021-12" db="EMBL/GenBank/DDBJ databases">
        <title>Prjna785345.</title>
        <authorList>
            <person name="Rujirawat T."/>
            <person name="Krajaejun T."/>
        </authorList>
    </citation>
    <scope>NUCLEOTIDE SEQUENCE</scope>
    <source>
        <strain evidence="6">Pi057C3</strain>
    </source>
</reference>
<feature type="region of interest" description="Disordered" evidence="3">
    <location>
        <begin position="160"/>
        <end position="187"/>
    </location>
</feature>
<dbReference type="InterPro" id="IPR000177">
    <property type="entry name" value="Apple"/>
</dbReference>
<evidence type="ECO:0000256" key="3">
    <source>
        <dbReference type="SAM" id="MobiDB-lite"/>
    </source>
</evidence>
<dbReference type="EMBL" id="JAKCXM010000064">
    <property type="protein sequence ID" value="KAJ0404344.1"/>
    <property type="molecule type" value="Genomic_DNA"/>
</dbReference>
<comment type="caution">
    <text evidence="6">The sequence shown here is derived from an EMBL/GenBank/DDBJ whole genome shotgun (WGS) entry which is preliminary data.</text>
</comment>
<evidence type="ECO:0000313" key="7">
    <source>
        <dbReference type="Proteomes" id="UP001209570"/>
    </source>
</evidence>
<gene>
    <name evidence="6" type="ORF">P43SY_001464</name>
</gene>
<keyword evidence="2" id="KW-1015">Disulfide bond</keyword>
<accession>A0AAD5QCH8</accession>
<evidence type="ECO:0000259" key="5">
    <source>
        <dbReference type="PROSITE" id="PS50948"/>
    </source>
</evidence>
<dbReference type="Proteomes" id="UP001209570">
    <property type="component" value="Unassembled WGS sequence"/>
</dbReference>
<dbReference type="GO" id="GO:0005576">
    <property type="term" value="C:extracellular region"/>
    <property type="evidence" value="ECO:0007669"/>
    <property type="project" value="InterPro"/>
</dbReference>
<feature type="compositionally biased region" description="Basic and acidic residues" evidence="3">
    <location>
        <begin position="160"/>
        <end position="169"/>
    </location>
</feature>
<dbReference type="PROSITE" id="PS50948">
    <property type="entry name" value="PAN"/>
    <property type="match status" value="1"/>
</dbReference>
<keyword evidence="1" id="KW-0677">Repeat</keyword>
<feature type="chain" id="PRO_5042097827" description="Apple domain-containing protein" evidence="4">
    <location>
        <begin position="19"/>
        <end position="187"/>
    </location>
</feature>
<proteinExistence type="predicted"/>
<dbReference type="InterPro" id="IPR003609">
    <property type="entry name" value="Pan_app"/>
</dbReference>